<protein>
    <submittedName>
        <fullName evidence="2">Uncharacterized protein</fullName>
    </submittedName>
</protein>
<evidence type="ECO:0000256" key="1">
    <source>
        <dbReference type="SAM" id="MobiDB-lite"/>
    </source>
</evidence>
<name>A0A6L7A7V9_LEULA</name>
<proteinExistence type="predicted"/>
<comment type="caution">
    <text evidence="2">The sequence shown here is derived from an EMBL/GenBank/DDBJ whole genome shotgun (WGS) entry which is preliminary data.</text>
</comment>
<gene>
    <name evidence="2" type="ORF">GQS40_11810</name>
</gene>
<feature type="region of interest" description="Disordered" evidence="1">
    <location>
        <begin position="1"/>
        <end position="20"/>
    </location>
</feature>
<evidence type="ECO:0000313" key="2">
    <source>
        <dbReference type="EMBL" id="MWN21756.1"/>
    </source>
</evidence>
<accession>A0A6L7A7V9</accession>
<dbReference type="Proteomes" id="UP000478636">
    <property type="component" value="Unassembled WGS sequence"/>
</dbReference>
<organism evidence="2 3">
    <name type="scientific">Leuconostoc lactis</name>
    <dbReference type="NCBI Taxonomy" id="1246"/>
    <lineage>
        <taxon>Bacteria</taxon>
        <taxon>Bacillati</taxon>
        <taxon>Bacillota</taxon>
        <taxon>Bacilli</taxon>
        <taxon>Lactobacillales</taxon>
        <taxon>Lactobacillaceae</taxon>
        <taxon>Leuconostoc</taxon>
    </lineage>
</organism>
<evidence type="ECO:0000313" key="3">
    <source>
        <dbReference type="Proteomes" id="UP000478636"/>
    </source>
</evidence>
<reference evidence="2 3" key="1">
    <citation type="submission" date="2019-12" db="EMBL/GenBank/DDBJ databases">
        <title>Complete genome sequence of Leuconostoc lactis strain AVN1 provides insights into metabolic potential.</title>
        <authorList>
            <person name="Besrour N."/>
            <person name="Najjari A."/>
            <person name="Fhoula I."/>
            <person name="Jaballah S."/>
            <person name="Klibi N."/>
            <person name="Ouzari H.I."/>
        </authorList>
    </citation>
    <scope>NUCLEOTIDE SEQUENCE [LARGE SCALE GENOMIC DNA]</scope>
    <source>
        <strain evidence="2 3">AVN1</strain>
    </source>
</reference>
<sequence>MTISGPKTQHSQVRDNPTVTQQVAQFIMD</sequence>
<dbReference type="AlphaFoldDB" id="A0A6L7A7V9"/>
<dbReference type="EMBL" id="WSZI01000019">
    <property type="protein sequence ID" value="MWN21756.1"/>
    <property type="molecule type" value="Genomic_DNA"/>
</dbReference>